<sequence>MVRKIKQAKEYKDKASMTENSDRAIERYDKSISLLKQVVKQDEIEVLKVVHTGNLRDSEANRCAVFASKFFDAAISLSGGERADCLKKAAECSLAASSIRMEAAEVAREYGGLAAYYNTLSHVYLDGAFHPYYLAWAADAVGDLDDALSNYKKALSTLKTALEHFDKSLQMKPSRDMEEGRKHYLEYMGWCRLGIREVEFKMQSGGVTKKRTKRKRKQITETDR</sequence>
<accession>A0AC61L0Y3</accession>
<dbReference type="Proteomes" id="UP000248329">
    <property type="component" value="Unassembled WGS sequence"/>
</dbReference>
<protein>
    <submittedName>
        <fullName evidence="1">Uncharacterized protein</fullName>
    </submittedName>
</protein>
<dbReference type="EMBL" id="PQXF01000028">
    <property type="protein sequence ID" value="PXF59080.1"/>
    <property type="molecule type" value="Genomic_DNA"/>
</dbReference>
<comment type="caution">
    <text evidence="1">The sequence shown here is derived from an EMBL/GenBank/DDBJ whole genome shotgun (WGS) entry which is preliminary data.</text>
</comment>
<proteinExistence type="predicted"/>
<gene>
    <name evidence="1" type="ORF">C4B59_12075</name>
</gene>
<name>A0AC61L0Y3_9EURY</name>
<reference evidence="1" key="1">
    <citation type="submission" date="2018-01" db="EMBL/GenBank/DDBJ databases">
        <authorList>
            <person name="Krukenberg V."/>
        </authorList>
    </citation>
    <scope>NUCLEOTIDE SEQUENCE</scope>
    <source>
        <strain evidence="1">E20ANME2</strain>
    </source>
</reference>
<organism evidence="1 2">
    <name type="scientific">Candidatus Methanogaster sp</name>
    <dbReference type="NCBI Taxonomy" id="3386292"/>
    <lineage>
        <taxon>Archaea</taxon>
        <taxon>Methanobacteriati</taxon>
        <taxon>Methanobacteriota</taxon>
        <taxon>Stenosarchaea group</taxon>
        <taxon>Methanomicrobia</taxon>
        <taxon>Methanosarcinales</taxon>
        <taxon>ANME-2 cluster</taxon>
        <taxon>Candidatus Methanogasteraceae</taxon>
        <taxon>Candidatus Methanogaster</taxon>
    </lineage>
</organism>
<evidence type="ECO:0000313" key="1">
    <source>
        <dbReference type="EMBL" id="PXF59080.1"/>
    </source>
</evidence>
<evidence type="ECO:0000313" key="2">
    <source>
        <dbReference type="Proteomes" id="UP000248329"/>
    </source>
</evidence>